<dbReference type="InterPro" id="IPR004555">
    <property type="entry name" value="G6PDH_assembly_OpcA"/>
</dbReference>
<name>A0A3N2CTA4_9ACTN</name>
<keyword evidence="4" id="KW-1185">Reference proteome</keyword>
<feature type="domain" description="Glucose-6-phosphate dehydrogenase assembly protein OpcA N-terminal" evidence="1">
    <location>
        <begin position="50"/>
        <end position="150"/>
    </location>
</feature>
<dbReference type="Proteomes" id="UP000281738">
    <property type="component" value="Unassembled WGS sequence"/>
</dbReference>
<evidence type="ECO:0000259" key="1">
    <source>
        <dbReference type="Pfam" id="PF10128"/>
    </source>
</evidence>
<organism evidence="3 4">
    <name type="scientific">Nocardioides aurantiacus</name>
    <dbReference type="NCBI Taxonomy" id="86796"/>
    <lineage>
        <taxon>Bacteria</taxon>
        <taxon>Bacillati</taxon>
        <taxon>Actinomycetota</taxon>
        <taxon>Actinomycetes</taxon>
        <taxon>Propionibacteriales</taxon>
        <taxon>Nocardioidaceae</taxon>
        <taxon>Nocardioides</taxon>
    </lineage>
</organism>
<dbReference type="PANTHER" id="PTHR38658">
    <property type="entry name" value="OXPP CYCLE PROTEIN OPCA-RELATED"/>
    <property type="match status" value="1"/>
</dbReference>
<proteinExistence type="predicted"/>
<gene>
    <name evidence="3" type="ORF">EDD33_1475</name>
</gene>
<dbReference type="Pfam" id="PF10128">
    <property type="entry name" value="OpcA_G6PD_assem"/>
    <property type="match status" value="1"/>
</dbReference>
<sequence>MRELTETSSAGIAAALVEARTSAGSPAMGMVMTLVVVVDEDHATQAMECAREASHEHPARVLGVILGDGRGHGRVDAQVGTGAGWSGEAALIRLHGEVTKHPESVVLPLLLPDSPVAVWWPVDAPHDPAADPLGGLAQRRITDAAGATTARTRAIGRQAAAYAKGNTDLAWTRLTPWRALLAAALDQHPAKVTAASVSAEKVSPSADLLVAWLSLCLRVEVTRHTSSGPGLTEVTMTTAEGEVSIARPDGLLASFRSPGQPDRPVALKRRTVPELLAEELRRLDEDDTYAAVARHLTKEPR</sequence>
<dbReference type="PANTHER" id="PTHR38658:SF1">
    <property type="entry name" value="OXPP CYCLE PROTEIN OPCA-RELATED"/>
    <property type="match status" value="1"/>
</dbReference>
<dbReference type="Pfam" id="PF20171">
    <property type="entry name" value="OpcA_G6PD_C"/>
    <property type="match status" value="1"/>
</dbReference>
<dbReference type="InterPro" id="IPR046802">
    <property type="entry name" value="OpcA_G6PD_C"/>
</dbReference>
<evidence type="ECO:0000313" key="3">
    <source>
        <dbReference type="EMBL" id="ROR90628.1"/>
    </source>
</evidence>
<reference evidence="3 4" key="1">
    <citation type="submission" date="2018-11" db="EMBL/GenBank/DDBJ databases">
        <title>Sequencing the genomes of 1000 actinobacteria strains.</title>
        <authorList>
            <person name="Klenk H.-P."/>
        </authorList>
    </citation>
    <scope>NUCLEOTIDE SEQUENCE [LARGE SCALE GENOMIC DNA]</scope>
    <source>
        <strain evidence="3 4">DSM 12652</strain>
    </source>
</reference>
<dbReference type="RefSeq" id="WP_246003413.1">
    <property type="nucleotide sequence ID" value="NZ_RKHO01000001.1"/>
</dbReference>
<dbReference type="InterPro" id="IPR046801">
    <property type="entry name" value="OpcA_G6PD_N"/>
</dbReference>
<evidence type="ECO:0000259" key="2">
    <source>
        <dbReference type="Pfam" id="PF20171"/>
    </source>
</evidence>
<feature type="domain" description="Glucose-6-phosphate dehydrogenase assembly protein OpcA C-terminal" evidence="2">
    <location>
        <begin position="165"/>
        <end position="292"/>
    </location>
</feature>
<dbReference type="EMBL" id="RKHO01000001">
    <property type="protein sequence ID" value="ROR90628.1"/>
    <property type="molecule type" value="Genomic_DNA"/>
</dbReference>
<dbReference type="AlphaFoldDB" id="A0A3N2CTA4"/>
<protein>
    <submittedName>
        <fullName evidence="3">Glucose-6-phosphate dehydrogenase assembly protein OpcA</fullName>
    </submittedName>
</protein>
<evidence type="ECO:0000313" key="4">
    <source>
        <dbReference type="Proteomes" id="UP000281738"/>
    </source>
</evidence>
<comment type="caution">
    <text evidence="3">The sequence shown here is derived from an EMBL/GenBank/DDBJ whole genome shotgun (WGS) entry which is preliminary data.</text>
</comment>
<accession>A0A3N2CTA4</accession>